<dbReference type="InterPro" id="IPR020203">
    <property type="entry name" value="YneK"/>
</dbReference>
<evidence type="ECO:0000256" key="1">
    <source>
        <dbReference type="SAM" id="Phobius"/>
    </source>
</evidence>
<protein>
    <submittedName>
        <fullName evidence="2">DUF2621 domain-containing protein</fullName>
    </submittedName>
</protein>
<evidence type="ECO:0000313" key="2">
    <source>
        <dbReference type="EMBL" id="MDL5040822.1"/>
    </source>
</evidence>
<dbReference type="AlphaFoldDB" id="A0AAW7CIG3"/>
<accession>A0AAW7CIG3</accession>
<dbReference type="Pfam" id="PF11084">
    <property type="entry name" value="DUF2621"/>
    <property type="match status" value="1"/>
</dbReference>
<dbReference type="RefSeq" id="WP_285958150.1">
    <property type="nucleotide sequence ID" value="NZ_JASUZX010000001.1"/>
</dbReference>
<evidence type="ECO:0000313" key="3">
    <source>
        <dbReference type="Proteomes" id="UP001223084"/>
    </source>
</evidence>
<keyword evidence="1" id="KW-0812">Transmembrane</keyword>
<comment type="caution">
    <text evidence="2">The sequence shown here is derived from an EMBL/GenBank/DDBJ whole genome shotgun (WGS) entry which is preliminary data.</text>
</comment>
<keyword evidence="1" id="KW-1133">Transmembrane helix</keyword>
<dbReference type="EMBL" id="JASUZX010000001">
    <property type="protein sequence ID" value="MDL5040822.1"/>
    <property type="molecule type" value="Genomic_DNA"/>
</dbReference>
<organism evidence="2 3">
    <name type="scientific">Heyndrickxia coagulans</name>
    <name type="common">Weizmannia coagulans</name>
    <dbReference type="NCBI Taxonomy" id="1398"/>
    <lineage>
        <taxon>Bacteria</taxon>
        <taxon>Bacillati</taxon>
        <taxon>Bacillota</taxon>
        <taxon>Bacilli</taxon>
        <taxon>Bacillales</taxon>
        <taxon>Bacillaceae</taxon>
        <taxon>Heyndrickxia</taxon>
    </lineage>
</organism>
<dbReference type="Proteomes" id="UP001223084">
    <property type="component" value="Unassembled WGS sequence"/>
</dbReference>
<feature type="transmembrane region" description="Helical" evidence="1">
    <location>
        <begin position="6"/>
        <end position="29"/>
    </location>
</feature>
<sequence>MLSGWFSAFILIWILCLVFLFSVGGYFMFRKFLKRLPKEDGKSILDQQEETILKTRHLWTPEYRELLEELVSPVPELFRDVARKKIAAKIGDVALSKNAKKMTLDNIIQGYILATPRRDHKFLRKKLKQLDIDDSRYEHLFAQKKTKSVRA</sequence>
<reference evidence="2" key="1">
    <citation type="submission" date="2023-06" db="EMBL/GenBank/DDBJ databases">
        <title>Probiogenomic evaluation and L lactic producing Weizmannia coaggulans BKMTCR2-2 from tree bark.</title>
        <authorList>
            <person name="Mahittikon J."/>
            <person name="Tanasupawat S."/>
        </authorList>
    </citation>
    <scope>NUCLEOTIDE SEQUENCE</scope>
    <source>
        <strain evidence="2">BKMTCR2-2</strain>
    </source>
</reference>
<name>A0AAW7CIG3_HEYCO</name>
<proteinExistence type="predicted"/>
<keyword evidence="1" id="KW-0472">Membrane</keyword>
<gene>
    <name evidence="2" type="ORF">QN341_06975</name>
</gene>